<dbReference type="EMBL" id="CP018906">
    <property type="protein sequence ID" value="AQW21167.1"/>
    <property type="molecule type" value="Genomic_DNA"/>
</dbReference>
<dbReference type="PANTHER" id="PTHR10359:SF19">
    <property type="entry name" value="DNA REPAIR GLYCOSYLASE MJ1434-RELATED"/>
    <property type="match status" value="1"/>
</dbReference>
<sequence>MVDLDKLYRILSQHLGPSGWWPADSKREIIIGAILVQNTNWNNAALGLVSLKAKTAFEPKNILSLSQSELMEIIKSSGFYKNKSRAILATFEWLNNEGWDYDEIRDRYGDNLRQQLLKIPGIGQETADVFQVYIFDKPVFIADSYTRRLFSKLGYRKTKTYQDLWRQVKLPASFSYQDAQEFHGLIDNFGKQYLRYAGQFEKSFLNNKDVKHS</sequence>
<keyword evidence="3" id="KW-0408">Iron</keyword>
<dbReference type="Gene3D" id="1.10.340.30">
    <property type="entry name" value="Hypothetical protein, domain 2"/>
    <property type="match status" value="1"/>
</dbReference>
<keyword evidence="7" id="KW-1185">Reference proteome</keyword>
<evidence type="ECO:0000259" key="5">
    <source>
        <dbReference type="SMART" id="SM00478"/>
    </source>
</evidence>
<dbReference type="InterPro" id="IPR003265">
    <property type="entry name" value="HhH-GPD_domain"/>
</dbReference>
<name>A0A1S6QHS7_9LACO</name>
<keyword evidence="1" id="KW-0004">4Fe-4S</keyword>
<dbReference type="Pfam" id="PF00730">
    <property type="entry name" value="HhH-GPD"/>
    <property type="match status" value="1"/>
</dbReference>
<dbReference type="Proteomes" id="UP000030361">
    <property type="component" value="Chromosome"/>
</dbReference>
<dbReference type="CDD" id="cd00056">
    <property type="entry name" value="ENDO3c"/>
    <property type="match status" value="1"/>
</dbReference>
<proteinExistence type="predicted"/>
<organism evidence="6 7">
    <name type="scientific">Lentilactobacillus curieae</name>
    <dbReference type="NCBI Taxonomy" id="1138822"/>
    <lineage>
        <taxon>Bacteria</taxon>
        <taxon>Bacillati</taxon>
        <taxon>Bacillota</taxon>
        <taxon>Bacilli</taxon>
        <taxon>Lactobacillales</taxon>
        <taxon>Lactobacillaceae</taxon>
        <taxon>Lentilactobacillus</taxon>
    </lineage>
</organism>
<dbReference type="PANTHER" id="PTHR10359">
    <property type="entry name" value="A/G-SPECIFIC ADENINE GLYCOSYLASE/ENDONUCLEASE III"/>
    <property type="match status" value="1"/>
</dbReference>
<dbReference type="AlphaFoldDB" id="A0A1S6QHS7"/>
<dbReference type="GO" id="GO:0046872">
    <property type="term" value="F:metal ion binding"/>
    <property type="evidence" value="ECO:0007669"/>
    <property type="project" value="UniProtKB-KW"/>
</dbReference>
<evidence type="ECO:0000256" key="1">
    <source>
        <dbReference type="ARBA" id="ARBA00022485"/>
    </source>
</evidence>
<accession>A0A1S6QHS7</accession>
<dbReference type="eggNOG" id="COG2231">
    <property type="taxonomic scope" value="Bacteria"/>
</dbReference>
<evidence type="ECO:0000256" key="4">
    <source>
        <dbReference type="ARBA" id="ARBA00023014"/>
    </source>
</evidence>
<dbReference type="SMART" id="SM00478">
    <property type="entry name" value="ENDO3c"/>
    <property type="match status" value="1"/>
</dbReference>
<evidence type="ECO:0000313" key="6">
    <source>
        <dbReference type="EMBL" id="AQW21167.1"/>
    </source>
</evidence>
<dbReference type="KEGG" id="lcu:PL11_004140"/>
<dbReference type="PIRSF" id="PIRSF001435">
    <property type="entry name" value="Nth"/>
    <property type="match status" value="1"/>
</dbReference>
<dbReference type="GO" id="GO:0003824">
    <property type="term" value="F:catalytic activity"/>
    <property type="evidence" value="ECO:0007669"/>
    <property type="project" value="InterPro"/>
</dbReference>
<keyword evidence="2" id="KW-0479">Metal-binding</keyword>
<keyword evidence="4" id="KW-0411">Iron-sulfur</keyword>
<dbReference type="SUPFAM" id="SSF48150">
    <property type="entry name" value="DNA-glycosylase"/>
    <property type="match status" value="1"/>
</dbReference>
<reference evidence="6 7" key="1">
    <citation type="journal article" date="2015" name="Genome Announc.">
        <title>Genome Sequence of Lactobacillus curieae CCTCC M 2011381T, a Novel Producer of Gamma-aminobutyric Acid.</title>
        <authorList>
            <person name="Wang Y."/>
            <person name="Wang Y."/>
            <person name="Lang C."/>
            <person name="Wei D."/>
            <person name="Xu P."/>
            <person name="Xie J."/>
        </authorList>
    </citation>
    <scope>NUCLEOTIDE SEQUENCE [LARGE SCALE GENOMIC DNA]</scope>
    <source>
        <strain evidence="6 7">CCTCC M 2011381</strain>
    </source>
</reference>
<protein>
    <recommendedName>
        <fullName evidence="5">HhH-GPD domain-containing protein</fullName>
    </recommendedName>
</protein>
<evidence type="ECO:0000256" key="2">
    <source>
        <dbReference type="ARBA" id="ARBA00022723"/>
    </source>
</evidence>
<dbReference type="GO" id="GO:0051539">
    <property type="term" value="F:4 iron, 4 sulfur cluster binding"/>
    <property type="evidence" value="ECO:0007669"/>
    <property type="project" value="UniProtKB-KW"/>
</dbReference>
<dbReference type="OrthoDB" id="9802365at2"/>
<dbReference type="GO" id="GO:0006284">
    <property type="term" value="P:base-excision repair"/>
    <property type="evidence" value="ECO:0007669"/>
    <property type="project" value="InterPro"/>
</dbReference>
<dbReference type="InterPro" id="IPR011257">
    <property type="entry name" value="DNA_glycosylase"/>
</dbReference>
<evidence type="ECO:0000256" key="3">
    <source>
        <dbReference type="ARBA" id="ARBA00023004"/>
    </source>
</evidence>
<feature type="domain" description="HhH-GPD" evidence="5">
    <location>
        <begin position="35"/>
        <end position="192"/>
    </location>
</feature>
<evidence type="ECO:0000313" key="7">
    <source>
        <dbReference type="Proteomes" id="UP000030361"/>
    </source>
</evidence>
<gene>
    <name evidence="6" type="ORF">PL11_004140</name>
</gene>